<proteinExistence type="predicted"/>
<organism evidence="1">
    <name type="scientific">marine sediment metagenome</name>
    <dbReference type="NCBI Taxonomy" id="412755"/>
    <lineage>
        <taxon>unclassified sequences</taxon>
        <taxon>metagenomes</taxon>
        <taxon>ecological metagenomes</taxon>
    </lineage>
</organism>
<gene>
    <name evidence="1" type="ORF">LCGC14_2726950</name>
</gene>
<accession>A0A0F8Z8E8</accession>
<name>A0A0F8Z8E8_9ZZZZ</name>
<evidence type="ECO:0000313" key="1">
    <source>
        <dbReference type="EMBL" id="KKK90052.1"/>
    </source>
</evidence>
<protein>
    <submittedName>
        <fullName evidence="1">Uncharacterized protein</fullName>
    </submittedName>
</protein>
<sequence>MICKDCGDIYLMSEDGSDYFCPVCQTKYEQRNEFRKVMSEIDKINNMDSRERNFLSGFSWAEKERFSLIMKKFIKANHLPSEDKDFVNSHSQKELQHIKETIFF</sequence>
<reference evidence="1" key="1">
    <citation type="journal article" date="2015" name="Nature">
        <title>Complex archaea that bridge the gap between prokaryotes and eukaryotes.</title>
        <authorList>
            <person name="Spang A."/>
            <person name="Saw J.H."/>
            <person name="Jorgensen S.L."/>
            <person name="Zaremba-Niedzwiedzka K."/>
            <person name="Martijn J."/>
            <person name="Lind A.E."/>
            <person name="van Eijk R."/>
            <person name="Schleper C."/>
            <person name="Guy L."/>
            <person name="Ettema T.J."/>
        </authorList>
    </citation>
    <scope>NUCLEOTIDE SEQUENCE</scope>
</reference>
<comment type="caution">
    <text evidence="1">The sequence shown here is derived from an EMBL/GenBank/DDBJ whole genome shotgun (WGS) entry which is preliminary data.</text>
</comment>
<dbReference type="AlphaFoldDB" id="A0A0F8Z8E8"/>
<dbReference type="EMBL" id="LAZR01049266">
    <property type="protein sequence ID" value="KKK90052.1"/>
    <property type="molecule type" value="Genomic_DNA"/>
</dbReference>